<dbReference type="PANTHER" id="PTHR45810">
    <property type="entry name" value="HISTONE H3.2"/>
    <property type="match status" value="1"/>
</dbReference>
<evidence type="ECO:0000313" key="7">
    <source>
        <dbReference type="Proteomes" id="UP000824890"/>
    </source>
</evidence>
<gene>
    <name evidence="6" type="ORF">HID58_037046</name>
</gene>
<organism evidence="6 7">
    <name type="scientific">Brassica napus</name>
    <name type="common">Rape</name>
    <dbReference type="NCBI Taxonomy" id="3708"/>
    <lineage>
        <taxon>Eukaryota</taxon>
        <taxon>Viridiplantae</taxon>
        <taxon>Streptophyta</taxon>
        <taxon>Embryophyta</taxon>
        <taxon>Tracheophyta</taxon>
        <taxon>Spermatophyta</taxon>
        <taxon>Magnoliopsida</taxon>
        <taxon>eudicotyledons</taxon>
        <taxon>Gunneridae</taxon>
        <taxon>Pentapetalae</taxon>
        <taxon>rosids</taxon>
        <taxon>malvids</taxon>
        <taxon>Brassicales</taxon>
        <taxon>Brassicaceae</taxon>
        <taxon>Brassiceae</taxon>
        <taxon>Brassica</taxon>
    </lineage>
</organism>
<dbReference type="SMART" id="SM00198">
    <property type="entry name" value="SCP"/>
    <property type="match status" value="1"/>
</dbReference>
<accession>A0ABQ8C9L1</accession>
<dbReference type="PANTHER" id="PTHR45810:SF1">
    <property type="entry name" value="HISTONE H3-LIKE CENTROMERIC PROTEIN A"/>
    <property type="match status" value="1"/>
</dbReference>
<keyword evidence="7" id="KW-1185">Reference proteome</keyword>
<dbReference type="SUPFAM" id="SSF55797">
    <property type="entry name" value="PR-1-like"/>
    <property type="match status" value="1"/>
</dbReference>
<dbReference type="InterPro" id="IPR035940">
    <property type="entry name" value="CAP_sf"/>
</dbReference>
<dbReference type="CDD" id="cd05381">
    <property type="entry name" value="CAP_PR-1"/>
    <property type="match status" value="1"/>
</dbReference>
<dbReference type="PROSITE" id="PS01009">
    <property type="entry name" value="CRISP_1"/>
    <property type="match status" value="1"/>
</dbReference>
<sequence length="554" mass="62403">MELRKGGLRAPFIIFAAIVLFLLQFWAVTGQINHSEPSTQIAVNSSSGTSTRFLSSSSPLSLTGKRSSFRFRWRRRRHHRNKVNRASIQFLYAHNLIRARVGEPPLRWDGRLAAYARRWARQRVGDCRLVHSNGPYGENIFWAGQNNWRTINIVKVWADENKFYDVKANTCEPGQMCGHYTQIVWRDSTKVGCARVDCSNGGLYAICVYNPPGNYEGENPFGNYEDQIGLVREDPPAFLHDRGDYKPGWQIEKEWEEAEKVRKRNKAMGVEDDDDAKSEEDEDVLLFDCFIFREPFVDPVVTKLQALLCTFGWLSLLHHMKNKKCFVCNQPTMGIFNAAHEINKRMAEEGSKAQRLDLSIFYGAIPPAAVSEIKSMARTKHFASRARDRNPTNATASSSAAGPSATPTRRGGSQGGEAQQTATPPATTTAGRKKGGTKRTKQAMPKSSNKKKTFRYKPGTVALREIRHFQKTTKLLIPAASFIREVRSVTQIFAPPDVTRWTAEALMAIQEAAEDFLVGLFSDAMLCAIHARRVTLMRKDFELARRLGGKGRPL</sequence>
<dbReference type="PRINTS" id="PR00622">
    <property type="entry name" value="HISTONEH3"/>
</dbReference>
<proteinExistence type="inferred from homology"/>
<feature type="domain" description="SCP" evidence="5">
    <location>
        <begin position="85"/>
        <end position="217"/>
    </location>
</feature>
<dbReference type="SUPFAM" id="SSF47113">
    <property type="entry name" value="Histone-fold"/>
    <property type="match status" value="1"/>
</dbReference>
<comment type="similarity">
    <text evidence="1">Belongs to the histone H3 family.</text>
</comment>
<dbReference type="Gene3D" id="3.40.33.10">
    <property type="entry name" value="CAP"/>
    <property type="match status" value="1"/>
</dbReference>
<evidence type="ECO:0000256" key="2">
    <source>
        <dbReference type="ARBA" id="ARBA00022990"/>
    </source>
</evidence>
<protein>
    <recommendedName>
        <fullName evidence="5">SCP domain-containing protein</fullName>
    </recommendedName>
</protein>
<dbReference type="InterPro" id="IPR014044">
    <property type="entry name" value="CAP_dom"/>
</dbReference>
<dbReference type="EMBL" id="JAGKQM010000009">
    <property type="protein sequence ID" value="KAH0913725.1"/>
    <property type="molecule type" value="Genomic_DNA"/>
</dbReference>
<evidence type="ECO:0000256" key="1">
    <source>
        <dbReference type="ARBA" id="ARBA00010343"/>
    </source>
</evidence>
<dbReference type="InterPro" id="IPR007125">
    <property type="entry name" value="H2A/H2B/H3"/>
</dbReference>
<evidence type="ECO:0000256" key="4">
    <source>
        <dbReference type="SAM" id="SignalP"/>
    </source>
</evidence>
<dbReference type="Pfam" id="PF00125">
    <property type="entry name" value="Histone"/>
    <property type="match status" value="1"/>
</dbReference>
<feature type="region of interest" description="Disordered" evidence="3">
    <location>
        <begin position="381"/>
        <end position="453"/>
    </location>
</feature>
<comment type="caution">
    <text evidence="6">The sequence shown here is derived from an EMBL/GenBank/DDBJ whole genome shotgun (WGS) entry which is preliminary data.</text>
</comment>
<evidence type="ECO:0000313" key="6">
    <source>
        <dbReference type="EMBL" id="KAH0913725.1"/>
    </source>
</evidence>
<dbReference type="Pfam" id="PF00188">
    <property type="entry name" value="CAP"/>
    <property type="match status" value="1"/>
</dbReference>
<feature type="compositionally biased region" description="Low complexity" evidence="3">
    <location>
        <begin position="391"/>
        <end position="408"/>
    </location>
</feature>
<keyword evidence="4" id="KW-0732">Signal</keyword>
<keyword evidence="2" id="KW-0007">Acetylation</keyword>
<feature type="compositionally biased region" description="Basic residues" evidence="3">
    <location>
        <begin position="431"/>
        <end position="441"/>
    </location>
</feature>
<dbReference type="InterPro" id="IPR000164">
    <property type="entry name" value="Histone_H3/CENP-A"/>
</dbReference>
<dbReference type="SMART" id="SM00428">
    <property type="entry name" value="H3"/>
    <property type="match status" value="1"/>
</dbReference>
<dbReference type="CDD" id="cd22911">
    <property type="entry name" value="HFD_H3"/>
    <property type="match status" value="1"/>
</dbReference>
<name>A0ABQ8C9L1_BRANA</name>
<dbReference type="Proteomes" id="UP000824890">
    <property type="component" value="Unassembled WGS sequence"/>
</dbReference>
<dbReference type="InterPro" id="IPR018244">
    <property type="entry name" value="Allrgn_V5/Tpx1_CS"/>
</dbReference>
<feature type="signal peptide" evidence="4">
    <location>
        <begin position="1"/>
        <end position="30"/>
    </location>
</feature>
<evidence type="ECO:0000259" key="5">
    <source>
        <dbReference type="SMART" id="SM00198"/>
    </source>
</evidence>
<dbReference type="Gene3D" id="1.10.20.10">
    <property type="entry name" value="Histone, subunit A"/>
    <property type="match status" value="1"/>
</dbReference>
<reference evidence="6 7" key="1">
    <citation type="submission" date="2021-05" db="EMBL/GenBank/DDBJ databases">
        <title>Genome Assembly of Synthetic Allotetraploid Brassica napus Reveals Homoeologous Exchanges between Subgenomes.</title>
        <authorList>
            <person name="Davis J.T."/>
        </authorList>
    </citation>
    <scope>NUCLEOTIDE SEQUENCE [LARGE SCALE GENOMIC DNA]</scope>
    <source>
        <strain evidence="7">cv. Da-Ae</strain>
        <tissue evidence="6">Seedling</tissue>
    </source>
</reference>
<feature type="chain" id="PRO_5045906772" description="SCP domain-containing protein" evidence="4">
    <location>
        <begin position="31"/>
        <end position="554"/>
    </location>
</feature>
<dbReference type="InterPro" id="IPR009072">
    <property type="entry name" value="Histone-fold"/>
</dbReference>
<feature type="compositionally biased region" description="Low complexity" evidence="3">
    <location>
        <begin position="418"/>
        <end position="430"/>
    </location>
</feature>
<evidence type="ECO:0000256" key="3">
    <source>
        <dbReference type="SAM" id="MobiDB-lite"/>
    </source>
</evidence>